<dbReference type="GO" id="GO:0005524">
    <property type="term" value="F:ATP binding"/>
    <property type="evidence" value="ECO:0007669"/>
    <property type="project" value="InterPro"/>
</dbReference>
<protein>
    <submittedName>
        <fullName evidence="3">DEAD/DEAH box helicase family protein</fullName>
    </submittedName>
</protein>
<evidence type="ECO:0000313" key="4">
    <source>
        <dbReference type="Proteomes" id="UP000593735"/>
    </source>
</evidence>
<dbReference type="REBASE" id="452773">
    <property type="entry name" value="OspLZLJ2ORF1365P"/>
</dbReference>
<dbReference type="GO" id="GO:0015668">
    <property type="term" value="F:type III site-specific deoxyribonuclease activity"/>
    <property type="evidence" value="ECO:0007669"/>
    <property type="project" value="InterPro"/>
</dbReference>
<keyword evidence="3" id="KW-0378">Hydrolase</keyword>
<organism evidence="3 4">
    <name type="scientific">Thermophilibacter immobilis</name>
    <dbReference type="NCBI Taxonomy" id="2779519"/>
    <lineage>
        <taxon>Bacteria</taxon>
        <taxon>Bacillati</taxon>
        <taxon>Actinomycetota</taxon>
        <taxon>Coriobacteriia</taxon>
        <taxon>Coriobacteriales</taxon>
        <taxon>Atopobiaceae</taxon>
        <taxon>Thermophilibacter</taxon>
    </lineage>
</organism>
<keyword evidence="3" id="KW-0347">Helicase</keyword>
<keyword evidence="4" id="KW-1185">Reference proteome</keyword>
<feature type="domain" description="Helicase/UvrB N-terminal" evidence="1">
    <location>
        <begin position="94"/>
        <end position="257"/>
    </location>
</feature>
<keyword evidence="3" id="KW-0547">Nucleotide-binding</keyword>
<dbReference type="Proteomes" id="UP000593735">
    <property type="component" value="Chromosome"/>
</dbReference>
<dbReference type="SUPFAM" id="SSF52540">
    <property type="entry name" value="P-loop containing nucleoside triphosphate hydrolases"/>
    <property type="match status" value="2"/>
</dbReference>
<dbReference type="Pfam" id="PF04851">
    <property type="entry name" value="ResIII"/>
    <property type="match status" value="1"/>
</dbReference>
<dbReference type="GO" id="GO:0003677">
    <property type="term" value="F:DNA binding"/>
    <property type="evidence" value="ECO:0007669"/>
    <property type="project" value="InterPro"/>
</dbReference>
<dbReference type="InterPro" id="IPR006935">
    <property type="entry name" value="Helicase/UvrB_N"/>
</dbReference>
<keyword evidence="3" id="KW-0067">ATP-binding</keyword>
<dbReference type="AlphaFoldDB" id="A0A7S7RVC2"/>
<sequence>MEFKFKIQPFQAEAAKAVTDVFEGQPNQGAFAYVRDLGKRGATNLFDTAEGYGNAPMLLDAEQLLANIRSAQSGNQIMESSSLCADIGTCQLDVEMETGTGKTYAYTKTAYELNRLYGWTKFIVVVPSVAIREGVYKSFQATEQHFFEQYGKPIKYFIYNSSRLNELDAYSQSTDINVMIINMQAFNTSMKEGGTSKEARIMYSERDEFGSRRPIDVLAANRPIVIQDEPQKMGGAATQNGIKRFNPLFCLNYSATHRVVHNMVYELDALDAYNQRLVKRIEVKGFELKNMRGTDGYLYLQDVVVSRTKPPVAIIEHKKMNASGTVRKVVGRFDVGDDIYAASGDTRMEAYHDGFTIAPDGIVPDMDGELGHVRFLNGLVLRKGEVYGDSSEDDMRRIQIRETIRSHLQKEEALFFRGVKCLSLFFIDEVARYRAYDDDGGELTVGYGKVFEEEYAAAISERLAHPTMVDMKDSSYLDYLRRFDAHEVHKGYFSIDKHGHTVDSRTKRGQEGSDDISAYDLILKNKERLLSFDEPCRFIFSHSALREGWDNPNVFQICTLKHSDSETGKRQEVGRGLRLCVNQDGERQDLSVLGEGEVHKMNVLTVIASESYANFVDALQRDIRAELRERPTVVTNALFEGRTVRLPDMEPVTFDGDDATVVYAFLLKNDFIDLHGKPTDKFKDSKSFSYAVTELPPEVQVKATAIEVLVKSVYDPDALAGMIADGHESKLTDNRLNDNFDKREFKELWERINSKHAYTVSFDGNELRRKSVAYIDEHLSVTRLGVNMTTGMQQNKATRAALDTGEHFDITETNQENIDTGTGQGVSYDLVGEVAQAAVITRRSAAAILAGISPLKFDMFRQNPEEFIAKVGKAIVAQKATMVVDHITYHTLDDRYDSEIFTERMPENRSHIIATRKNVQDYVVWDSQTEKDFACALDAASEVCVYARLPRLFQIPTPVGNYAPDWAIAFEKDSVRHIYFIAETKGTMETLELKGIESAKIACAKKLFNDISTSEVRYHEVASYGDLLDVIGTME</sequence>
<reference evidence="3 4" key="1">
    <citation type="submission" date="2020-10" db="EMBL/GenBank/DDBJ databases">
        <title>Olsenella immobilis sp.nov., isolated from the mud in a fermentation cellar used for the production of Chinese strong-flavoured liquor.</title>
        <authorList>
            <person name="Lu L."/>
        </authorList>
    </citation>
    <scope>NUCLEOTIDE SEQUENCE [LARGE SCALE GENOMIC DNA]</scope>
    <source>
        <strain evidence="3 4">LZLJ-2</strain>
    </source>
</reference>
<accession>A0A7S7RVC2</accession>
<gene>
    <name evidence="3" type="ORF">INP52_01375</name>
</gene>
<dbReference type="Gene3D" id="3.40.50.300">
    <property type="entry name" value="P-loop containing nucleotide triphosphate hydrolases"/>
    <property type="match status" value="2"/>
</dbReference>
<dbReference type="KEGG" id="tio:INP52_01375"/>
<dbReference type="InterPro" id="IPR045572">
    <property type="entry name" value="RE_endonuc_C"/>
</dbReference>
<dbReference type="Pfam" id="PF19778">
    <property type="entry name" value="RE_endonuc"/>
    <property type="match status" value="1"/>
</dbReference>
<proteinExistence type="predicted"/>
<dbReference type="EMBL" id="CP063767">
    <property type="protein sequence ID" value="QOY61515.1"/>
    <property type="molecule type" value="Genomic_DNA"/>
</dbReference>
<feature type="domain" description="Type III restriction enzyme C-terminal endonuclease" evidence="2">
    <location>
        <begin position="917"/>
        <end position="1022"/>
    </location>
</feature>
<dbReference type="GO" id="GO:0004386">
    <property type="term" value="F:helicase activity"/>
    <property type="evidence" value="ECO:0007669"/>
    <property type="project" value="UniProtKB-KW"/>
</dbReference>
<evidence type="ECO:0000259" key="2">
    <source>
        <dbReference type="Pfam" id="PF19778"/>
    </source>
</evidence>
<evidence type="ECO:0000313" key="3">
    <source>
        <dbReference type="EMBL" id="QOY61515.1"/>
    </source>
</evidence>
<dbReference type="InterPro" id="IPR027417">
    <property type="entry name" value="P-loop_NTPase"/>
</dbReference>
<evidence type="ECO:0000259" key="1">
    <source>
        <dbReference type="Pfam" id="PF04851"/>
    </source>
</evidence>
<name>A0A7S7RVC2_9ACTN</name>